<dbReference type="InterPro" id="IPR013498">
    <property type="entry name" value="Topo_IA_Znf"/>
</dbReference>
<dbReference type="PANTHER" id="PTHR11390">
    <property type="entry name" value="PROKARYOTIC DNA TOPOISOMERASE"/>
    <property type="match status" value="1"/>
</dbReference>
<dbReference type="GO" id="GO:0003677">
    <property type="term" value="F:DNA binding"/>
    <property type="evidence" value="ECO:0007669"/>
    <property type="project" value="UniProtKB-KW"/>
</dbReference>
<dbReference type="InterPro" id="IPR003602">
    <property type="entry name" value="Topo_IA_DNA-bd_dom"/>
</dbReference>
<dbReference type="PRINTS" id="PR00417">
    <property type="entry name" value="PRTPISMRASEI"/>
</dbReference>
<dbReference type="InterPro" id="IPR023405">
    <property type="entry name" value="Topo_IA_core_domain"/>
</dbReference>
<dbReference type="eggNOG" id="COG0550">
    <property type="taxonomic scope" value="Bacteria"/>
</dbReference>
<dbReference type="Gene3D" id="2.70.20.10">
    <property type="entry name" value="Topoisomerase I, domain 3"/>
    <property type="match status" value="1"/>
</dbReference>
<proteinExistence type="inferred from homology"/>
<evidence type="ECO:0000256" key="12">
    <source>
        <dbReference type="ARBA" id="ARBA00031985"/>
    </source>
</evidence>
<dbReference type="InterPro" id="IPR000380">
    <property type="entry name" value="Topo_IA"/>
</dbReference>
<sequence length="851" mass="92942">MGKLLIIAEKPSVARDIAVALGGFAKNDRWLESNDAVVSSALGHLVEIYAPEAETTGRDLSSLPVIPAAFALREIPGREDQFRLLSKLLKRPDIDAIVNACDAGREGELIFRLIYEHAGCRKPIKRMWLQSMTADAIRDAFRGMRPGKDFDALAAAARSRSEADWIVGINGSRGITRLRERQTSGPGSMNAGRVQTPTLAIVVDLENRLRNFVAKDYWEVHGTFSVAAGTYIGRWFDPNAKTNGSDDPPERLWDRARAQAIVAKCAGQDPSDVQEESKPSLSHPPKLYDLTSLQREANKRFGLSAKRTLDIAQALYEKHKVTTYPRTNSSALPEDYVPKAIGTMRDFAGTPFEKHATKALDQGWVRPDKRIFNNAKITDHFAIIPTGKKPEGLSAEEAKVYEMVAKRFIAAFYPPAEYRATTRITTVASELFKSTGRVLIHQGWLEVYGASLDDDDKTPALTEFVPGEAVKTDKIELKTLKTKPPVRFTEATLLGAMENAGKLVDEDDLRDAMKECGLGTPATRAAIIEGLLADKDGAGRAKEPYLTREGKQLVPSQKGMDLIAFLNANGVQSLTSPKMTGDWEQKLLKMEQGAYARDAFMAEISTLTRDLIDVVRKQAALVKLPTTNTPCPKCGGALGVGPRVIECQAACGFTLWRTIADRALSMPEVEKLLAERELGPLEGFLSRSKKRFTAGLRMNDEFKIEFSFDNAAVTTDASGNEVTCPKCSQSMRRISGKNGYFWSCSDRESCKTTLDDVDGNPAEPPKTKPCPSCQRPMFLRSGGRGPFWGCSGYRDGDCKTIVEAEEGEVAPPPRGGGKAKPGAKARGKPAGAKTTGARRPAAGSSPKGHFL</sequence>
<evidence type="ECO:0000256" key="3">
    <source>
        <dbReference type="ARBA" id="ARBA00012891"/>
    </source>
</evidence>
<evidence type="ECO:0000256" key="13">
    <source>
        <dbReference type="ARBA" id="ARBA00032235"/>
    </source>
</evidence>
<evidence type="ECO:0000256" key="2">
    <source>
        <dbReference type="ARBA" id="ARBA00009446"/>
    </source>
</evidence>
<dbReference type="CDD" id="cd03362">
    <property type="entry name" value="TOPRIM_TopoIA_TopoIII"/>
    <property type="match status" value="1"/>
</dbReference>
<keyword evidence="9" id="KW-0238">DNA-binding</keyword>
<keyword evidence="5" id="KW-0677">Repeat</keyword>
<gene>
    <name evidence="18" type="ordered locus">Mpe_B0401</name>
</gene>
<feature type="domain" description="Toprim" evidence="16">
    <location>
        <begin position="3"/>
        <end position="133"/>
    </location>
</feature>
<dbReference type="GO" id="GO:0003917">
    <property type="term" value="F:DNA topoisomerase type I (single strand cut, ATP-independent) activity"/>
    <property type="evidence" value="ECO:0007669"/>
    <property type="project" value="UniProtKB-EC"/>
</dbReference>
<dbReference type="GO" id="GO:0006265">
    <property type="term" value="P:DNA topological change"/>
    <property type="evidence" value="ECO:0007669"/>
    <property type="project" value="InterPro"/>
</dbReference>
<dbReference type="PROSITE" id="PS50880">
    <property type="entry name" value="TOPRIM"/>
    <property type="match status" value="1"/>
</dbReference>
<reference evidence="18 19" key="1">
    <citation type="journal article" date="2007" name="J. Bacteriol.">
        <title>Whole-genome analysis of the methyl tert-butyl ether-degrading beta-proteobacterium Methylibium petroleiphilum PM1.</title>
        <authorList>
            <person name="Kane S.R."/>
            <person name="Chakicherla A.Y."/>
            <person name="Chain P.S.G."/>
            <person name="Schmidt R."/>
            <person name="Shin M.W."/>
            <person name="Legler T.C."/>
            <person name="Scow K.M."/>
            <person name="Larimer F.W."/>
            <person name="Lucas S.M."/>
            <person name="Richardson P.M."/>
            <person name="Hristova K.R."/>
        </authorList>
    </citation>
    <scope>NUCLEOTIDE SEQUENCE [LARGE SCALE GENOMIC DNA]</scope>
    <source>
        <strain evidence="19">ATCC BAA-1232 / LMG 22953 / PM1</strain>
        <plasmid evidence="18 19">RPME01</plasmid>
    </source>
</reference>
<dbReference type="Gene3D" id="1.10.290.10">
    <property type="entry name" value="Topoisomerase I, domain 4"/>
    <property type="match status" value="1"/>
</dbReference>
<dbReference type="PROSITE" id="PS00396">
    <property type="entry name" value="TOPO_IA_1"/>
    <property type="match status" value="1"/>
</dbReference>
<evidence type="ECO:0000313" key="19">
    <source>
        <dbReference type="Proteomes" id="UP000000366"/>
    </source>
</evidence>
<dbReference type="Gene3D" id="3.30.65.10">
    <property type="entry name" value="Bacterial Topoisomerase I, domain 1"/>
    <property type="match status" value="2"/>
</dbReference>
<dbReference type="InterPro" id="IPR025589">
    <property type="entry name" value="Toprim_C_rpt"/>
</dbReference>
<feature type="compositionally biased region" description="Low complexity" evidence="15">
    <location>
        <begin position="828"/>
        <end position="838"/>
    </location>
</feature>
<dbReference type="GO" id="GO:0008270">
    <property type="term" value="F:zinc ion binding"/>
    <property type="evidence" value="ECO:0007669"/>
    <property type="project" value="UniProtKB-KW"/>
</dbReference>
<evidence type="ECO:0000259" key="17">
    <source>
        <dbReference type="PROSITE" id="PS52039"/>
    </source>
</evidence>
<keyword evidence="8" id="KW-0799">Topoisomerase</keyword>
<keyword evidence="19" id="KW-1185">Reference proteome</keyword>
<dbReference type="SUPFAM" id="SSF57783">
    <property type="entry name" value="Zinc beta-ribbon"/>
    <property type="match status" value="1"/>
</dbReference>
<dbReference type="KEGG" id="mpt:Mpe_B0401"/>
<dbReference type="NCBIfam" id="NF005829">
    <property type="entry name" value="PRK07726.1"/>
    <property type="match status" value="1"/>
</dbReference>
<dbReference type="EC" id="5.6.2.1" evidence="3"/>
<keyword evidence="4" id="KW-0479">Metal-binding</keyword>
<dbReference type="Proteomes" id="UP000000366">
    <property type="component" value="Plasmid RPME01"/>
</dbReference>
<dbReference type="Pfam" id="PF01751">
    <property type="entry name" value="Toprim"/>
    <property type="match status" value="1"/>
</dbReference>
<geneLocation type="plasmid" evidence="18 19">
    <name>RPME01</name>
</geneLocation>
<dbReference type="Pfam" id="PF01131">
    <property type="entry name" value="Topoisom_bac"/>
    <property type="match status" value="1"/>
</dbReference>
<evidence type="ECO:0000256" key="4">
    <source>
        <dbReference type="ARBA" id="ARBA00022723"/>
    </source>
</evidence>
<evidence type="ECO:0000256" key="9">
    <source>
        <dbReference type="ARBA" id="ARBA00023125"/>
    </source>
</evidence>
<dbReference type="InterPro" id="IPR013826">
    <property type="entry name" value="Topo_IA_cen_sub3"/>
</dbReference>
<dbReference type="SUPFAM" id="SSF56712">
    <property type="entry name" value="Prokaryotic type I DNA topoisomerase"/>
    <property type="match status" value="1"/>
</dbReference>
<dbReference type="AlphaFoldDB" id="A2SNN7"/>
<dbReference type="InterPro" id="IPR013497">
    <property type="entry name" value="Topo_IA_cen"/>
</dbReference>
<dbReference type="InterPro" id="IPR003601">
    <property type="entry name" value="Topo_IA_2"/>
</dbReference>
<evidence type="ECO:0000256" key="15">
    <source>
        <dbReference type="SAM" id="MobiDB-lite"/>
    </source>
</evidence>
<dbReference type="EMBL" id="CP000556">
    <property type="protein sequence ID" value="ABM97176.1"/>
    <property type="molecule type" value="Genomic_DNA"/>
</dbReference>
<dbReference type="RefSeq" id="WP_011831764.1">
    <property type="nucleotide sequence ID" value="NC_008826.1"/>
</dbReference>
<dbReference type="InterPro" id="IPR013825">
    <property type="entry name" value="Topo_IA_cen_sub2"/>
</dbReference>
<evidence type="ECO:0000256" key="14">
    <source>
        <dbReference type="ARBA" id="ARBA00032877"/>
    </source>
</evidence>
<dbReference type="SMART" id="SM00493">
    <property type="entry name" value="TOPRIM"/>
    <property type="match status" value="1"/>
</dbReference>
<dbReference type="InterPro" id="IPR013824">
    <property type="entry name" value="Topo_IA_cen_sub1"/>
</dbReference>
<evidence type="ECO:0000256" key="10">
    <source>
        <dbReference type="ARBA" id="ARBA00023235"/>
    </source>
</evidence>
<dbReference type="CDD" id="cd00186">
    <property type="entry name" value="TOP1Ac"/>
    <property type="match status" value="1"/>
</dbReference>
<keyword evidence="10 18" id="KW-0413">Isomerase</keyword>
<evidence type="ECO:0000256" key="8">
    <source>
        <dbReference type="ARBA" id="ARBA00023029"/>
    </source>
</evidence>
<evidence type="ECO:0000259" key="16">
    <source>
        <dbReference type="PROSITE" id="PS50880"/>
    </source>
</evidence>
<comment type="catalytic activity">
    <reaction evidence="1">
        <text>ATP-independent breakage of single-stranded DNA, followed by passage and rejoining.</text>
        <dbReference type="EC" id="5.6.2.1"/>
    </reaction>
</comment>
<evidence type="ECO:0000313" key="18">
    <source>
        <dbReference type="EMBL" id="ABM97176.1"/>
    </source>
</evidence>
<feature type="region of interest" description="Disordered" evidence="15">
    <location>
        <begin position="266"/>
        <end position="286"/>
    </location>
</feature>
<dbReference type="Pfam" id="PF13342">
    <property type="entry name" value="Toprim_Crpt"/>
    <property type="match status" value="1"/>
</dbReference>
<dbReference type="GO" id="GO:0006310">
    <property type="term" value="P:DNA recombination"/>
    <property type="evidence" value="ECO:0007669"/>
    <property type="project" value="TreeGrafter"/>
</dbReference>
<dbReference type="GO" id="GO:0006281">
    <property type="term" value="P:DNA repair"/>
    <property type="evidence" value="ECO:0007669"/>
    <property type="project" value="TreeGrafter"/>
</dbReference>
<dbReference type="InterPro" id="IPR034144">
    <property type="entry name" value="TOPRIM_TopoIII"/>
</dbReference>
<dbReference type="InterPro" id="IPR023406">
    <property type="entry name" value="Topo_IA_AS"/>
</dbReference>
<dbReference type="Gene3D" id="1.10.460.10">
    <property type="entry name" value="Topoisomerase I, domain 2"/>
    <property type="match status" value="1"/>
</dbReference>
<comment type="similarity">
    <text evidence="2">Belongs to the type IA topoisomerase family.</text>
</comment>
<dbReference type="HOGENOM" id="CLU_002929_5_2_4"/>
<feature type="domain" description="Topo IA-type catalytic" evidence="17">
    <location>
        <begin position="150"/>
        <end position="612"/>
    </location>
</feature>
<evidence type="ECO:0000256" key="6">
    <source>
        <dbReference type="ARBA" id="ARBA00022771"/>
    </source>
</evidence>
<protein>
    <recommendedName>
        <fullName evidence="3">DNA topoisomerase</fullName>
        <ecNumber evidence="3">5.6.2.1</ecNumber>
    </recommendedName>
    <alternativeName>
        <fullName evidence="14">Omega-protein</fullName>
    </alternativeName>
    <alternativeName>
        <fullName evidence="13">Relaxing enzyme</fullName>
    </alternativeName>
    <alternativeName>
        <fullName evidence="11">Swivelase</fullName>
    </alternativeName>
    <alternativeName>
        <fullName evidence="12">Untwisting enzyme</fullName>
    </alternativeName>
</protein>
<evidence type="ECO:0000256" key="1">
    <source>
        <dbReference type="ARBA" id="ARBA00000213"/>
    </source>
</evidence>
<evidence type="ECO:0000256" key="5">
    <source>
        <dbReference type="ARBA" id="ARBA00022737"/>
    </source>
</evidence>
<evidence type="ECO:0000256" key="7">
    <source>
        <dbReference type="ARBA" id="ARBA00022833"/>
    </source>
</evidence>
<dbReference type="SMART" id="SM00437">
    <property type="entry name" value="TOP1Ac"/>
    <property type="match status" value="1"/>
</dbReference>
<dbReference type="SMART" id="SM00436">
    <property type="entry name" value="TOP1Bc"/>
    <property type="match status" value="1"/>
</dbReference>
<feature type="region of interest" description="Disordered" evidence="15">
    <location>
        <begin position="805"/>
        <end position="851"/>
    </location>
</feature>
<evidence type="ECO:0000256" key="11">
    <source>
        <dbReference type="ARBA" id="ARBA00030003"/>
    </source>
</evidence>
<dbReference type="PANTHER" id="PTHR11390:SF21">
    <property type="entry name" value="DNA TOPOISOMERASE 3-ALPHA"/>
    <property type="match status" value="1"/>
</dbReference>
<dbReference type="InterPro" id="IPR006171">
    <property type="entry name" value="TOPRIM_dom"/>
</dbReference>
<dbReference type="Gene3D" id="3.40.50.140">
    <property type="match status" value="1"/>
</dbReference>
<dbReference type="GO" id="GO:0043597">
    <property type="term" value="C:cytoplasmic replication fork"/>
    <property type="evidence" value="ECO:0007669"/>
    <property type="project" value="TreeGrafter"/>
</dbReference>
<dbReference type="PROSITE" id="PS52039">
    <property type="entry name" value="TOPO_IA_2"/>
    <property type="match status" value="1"/>
</dbReference>
<keyword evidence="18" id="KW-0614">Plasmid</keyword>
<dbReference type="Pfam" id="PF01396">
    <property type="entry name" value="Zn_ribbon_Top1"/>
    <property type="match status" value="2"/>
</dbReference>
<keyword evidence="6" id="KW-0863">Zinc-finger</keyword>
<dbReference type="eggNOG" id="COG0551">
    <property type="taxonomic scope" value="Bacteria"/>
</dbReference>
<accession>A2SNN7</accession>
<name>A2SNN7_METPP</name>
<keyword evidence="7" id="KW-0862">Zinc</keyword>
<organism evidence="18 19">
    <name type="scientific">Methylibium petroleiphilum (strain ATCC BAA-1232 / LMG 22953 / PM1)</name>
    <dbReference type="NCBI Taxonomy" id="420662"/>
    <lineage>
        <taxon>Bacteria</taxon>
        <taxon>Pseudomonadati</taxon>
        <taxon>Pseudomonadota</taxon>
        <taxon>Betaproteobacteria</taxon>
        <taxon>Burkholderiales</taxon>
        <taxon>Sphaerotilaceae</taxon>
        <taxon>Methylibium</taxon>
    </lineage>
</organism>